<dbReference type="Pfam" id="PF13472">
    <property type="entry name" value="Lipase_GDSL_2"/>
    <property type="match status" value="1"/>
</dbReference>
<dbReference type="InterPro" id="IPR051532">
    <property type="entry name" value="Ester_Hydrolysis_Enzymes"/>
</dbReference>
<evidence type="ECO:0000313" key="3">
    <source>
        <dbReference type="EMBL" id="OWQ97248.1"/>
    </source>
</evidence>
<evidence type="ECO:0000259" key="2">
    <source>
        <dbReference type="Pfam" id="PF13472"/>
    </source>
</evidence>
<dbReference type="PANTHER" id="PTHR30383:SF24">
    <property type="entry name" value="THIOESTERASE 1_PROTEASE 1_LYSOPHOSPHOLIPASE L1"/>
    <property type="match status" value="1"/>
</dbReference>
<dbReference type="InterPro" id="IPR008265">
    <property type="entry name" value="Lipase_GDSL_AS"/>
</dbReference>
<dbReference type="InterPro" id="IPR036514">
    <property type="entry name" value="SGNH_hydro_sf"/>
</dbReference>
<reference evidence="3 4" key="1">
    <citation type="journal article" date="2010" name="Int. J. Syst. Evol. Microbiol.">
        <title>Sphingopyxis bauzanensis sp. nov., a psychrophilic bacterium isolated from soil.</title>
        <authorList>
            <person name="Zhang D.C."/>
            <person name="Liu H.C."/>
            <person name="Xin Y.H."/>
            <person name="Zhou Y.G."/>
            <person name="Schinner F."/>
            <person name="Margesin R."/>
        </authorList>
    </citation>
    <scope>NUCLEOTIDE SEQUENCE [LARGE SCALE GENOMIC DNA]</scope>
    <source>
        <strain evidence="3 4">DSM 22271</strain>
    </source>
</reference>
<dbReference type="EMBL" id="NISK01000002">
    <property type="protein sequence ID" value="OWQ97248.1"/>
    <property type="molecule type" value="Genomic_DNA"/>
</dbReference>
<evidence type="ECO:0000313" key="4">
    <source>
        <dbReference type="Proteomes" id="UP000197361"/>
    </source>
</evidence>
<dbReference type="RefSeq" id="WP_088441101.1">
    <property type="nucleotide sequence ID" value="NZ_BMMC01000006.1"/>
</dbReference>
<dbReference type="PROSITE" id="PS01098">
    <property type="entry name" value="LIPASE_GDSL_SER"/>
    <property type="match status" value="1"/>
</dbReference>
<comment type="caution">
    <text evidence="3">The sequence shown here is derived from an EMBL/GenBank/DDBJ whole genome shotgun (WGS) entry which is preliminary data.</text>
</comment>
<name>A0A246JW31_9SPHN</name>
<dbReference type="Proteomes" id="UP000197361">
    <property type="component" value="Unassembled WGS sequence"/>
</dbReference>
<keyword evidence="1" id="KW-0732">Signal</keyword>
<dbReference type="AlphaFoldDB" id="A0A246JW31"/>
<dbReference type="GO" id="GO:0004622">
    <property type="term" value="F:phosphatidylcholine lysophospholipase activity"/>
    <property type="evidence" value="ECO:0007669"/>
    <property type="project" value="TreeGrafter"/>
</dbReference>
<feature type="signal peptide" evidence="1">
    <location>
        <begin position="1"/>
        <end position="25"/>
    </location>
</feature>
<keyword evidence="4" id="KW-1185">Reference proteome</keyword>
<dbReference type="Gene3D" id="3.40.50.1110">
    <property type="entry name" value="SGNH hydrolase"/>
    <property type="match status" value="1"/>
</dbReference>
<sequence length="239" mass="24889">MEKRTAGWRSYALYGCAIALCQPLAACGSAETPAASTNDKVAAKAAPAVPANAPLVIAFGDSLYAGYQLGPKEGLSPQLQAALAADGVVARVQNAGVSGDTTAAGRQRLTYVLDNAKVKPALVLLGLGGNDMLRGIGPNQTRANLDAMLAELKKREIPVLLTGMMAAPNMGSDYAKKFNPIYSELAAKYDVSFYPFILDNVVTDKALMLGDNMHPNAKGVTVVAEALAPLVEQALPNAD</sequence>
<organism evidence="3 4">
    <name type="scientific">Sphingopyxis bauzanensis</name>
    <dbReference type="NCBI Taxonomy" id="651663"/>
    <lineage>
        <taxon>Bacteria</taxon>
        <taxon>Pseudomonadati</taxon>
        <taxon>Pseudomonadota</taxon>
        <taxon>Alphaproteobacteria</taxon>
        <taxon>Sphingomonadales</taxon>
        <taxon>Sphingomonadaceae</taxon>
        <taxon>Sphingopyxis</taxon>
    </lineage>
</organism>
<evidence type="ECO:0000256" key="1">
    <source>
        <dbReference type="SAM" id="SignalP"/>
    </source>
</evidence>
<accession>A0A246JW31</accession>
<dbReference type="OrthoDB" id="9786188at2"/>
<dbReference type="PANTHER" id="PTHR30383">
    <property type="entry name" value="THIOESTERASE 1/PROTEASE 1/LYSOPHOSPHOLIPASE L1"/>
    <property type="match status" value="1"/>
</dbReference>
<dbReference type="SUPFAM" id="SSF52266">
    <property type="entry name" value="SGNH hydrolase"/>
    <property type="match status" value="1"/>
</dbReference>
<dbReference type="InterPro" id="IPR013830">
    <property type="entry name" value="SGNH_hydro"/>
</dbReference>
<protein>
    <submittedName>
        <fullName evidence="3">Arylesterase</fullName>
    </submittedName>
</protein>
<dbReference type="GO" id="GO:0006629">
    <property type="term" value="P:lipid metabolic process"/>
    <property type="evidence" value="ECO:0007669"/>
    <property type="project" value="InterPro"/>
</dbReference>
<feature type="chain" id="PRO_5012264309" evidence="1">
    <location>
        <begin position="26"/>
        <end position="239"/>
    </location>
</feature>
<feature type="domain" description="SGNH hydrolase-type esterase" evidence="2">
    <location>
        <begin position="58"/>
        <end position="219"/>
    </location>
</feature>
<proteinExistence type="predicted"/>
<gene>
    <name evidence="3" type="ORF">CDQ92_09345</name>
</gene>
<dbReference type="CDD" id="cd01822">
    <property type="entry name" value="Lysophospholipase_L1_like"/>
    <property type="match status" value="1"/>
</dbReference>